<dbReference type="InterPro" id="IPR015424">
    <property type="entry name" value="PyrdxlP-dep_Trfase"/>
</dbReference>
<dbReference type="GO" id="GO:0008710">
    <property type="term" value="F:8-amino-7-oxononanoate synthase activity"/>
    <property type="evidence" value="ECO:0007669"/>
    <property type="project" value="UniProtKB-EC"/>
</dbReference>
<dbReference type="Gene3D" id="3.40.640.10">
    <property type="entry name" value="Type I PLP-dependent aspartate aminotransferase-like (Major domain)"/>
    <property type="match status" value="1"/>
</dbReference>
<gene>
    <name evidence="6" type="ORF">FDG2_2145</name>
</gene>
<evidence type="ECO:0000256" key="1">
    <source>
        <dbReference type="ARBA" id="ARBA00001933"/>
    </source>
</evidence>
<dbReference type="SUPFAM" id="SSF53383">
    <property type="entry name" value="PLP-dependent transferases"/>
    <property type="match status" value="1"/>
</dbReference>
<protein>
    <recommendedName>
        <fullName evidence="2">8-amino-7-oxononanoate synthase</fullName>
        <ecNumber evidence="2">2.3.1.47</ecNumber>
    </recommendedName>
</protein>
<feature type="domain" description="Aminotransferase class I/classII large" evidence="5">
    <location>
        <begin position="73"/>
        <end position="386"/>
    </location>
</feature>
<sequence>MTEMARLRKTHPMMEAIVDEVDGRRMRVGNHWLTDFASCNYLGFDLEPEIIAAVPEYLARWGTHPSWSRMIASPRLFIEIEQELTELLGAEDSLTLPTITHIHLSVIPALAGQGTIFLDHNAHRSIHDGCIMARAWGATVQRFDDDNPAQLEEMLRACRTYPRLVCVDGLNSMTGNIPPVAELARVTRANDALLYIDDAHGFGVIGERGPGELSLYGSRGNSLIRHIGESYDGIVLVGGFSKAYSSLLAFVACPTDMKNYLKATTAPHTFSGPSPVASLATVQAGLKLNARRGDAIRADLHRKTARILDGMKQVGLASLNRSGSPIIEVPIGTPDSIDAIGDHLFNRGIYTTLAPYPLVPRNKVGFRIQVTAANTDEEISHLLEVLTEIAEMLPHPTSTRRE</sequence>
<proteinExistence type="predicted"/>
<accession>A0A1C3NWZ3</accession>
<comment type="catalytic activity">
    <reaction evidence="4">
        <text>6-carboxyhexanoyl-[ACP] + L-alanine + H(+) = (8S)-8-amino-7-oxononanoate + holo-[ACP] + CO2</text>
        <dbReference type="Rhea" id="RHEA:42288"/>
        <dbReference type="Rhea" id="RHEA-COMP:9685"/>
        <dbReference type="Rhea" id="RHEA-COMP:9955"/>
        <dbReference type="ChEBI" id="CHEBI:15378"/>
        <dbReference type="ChEBI" id="CHEBI:16526"/>
        <dbReference type="ChEBI" id="CHEBI:57972"/>
        <dbReference type="ChEBI" id="CHEBI:64479"/>
        <dbReference type="ChEBI" id="CHEBI:78846"/>
        <dbReference type="ChEBI" id="CHEBI:149468"/>
        <dbReference type="EC" id="2.3.1.47"/>
    </reaction>
</comment>
<keyword evidence="3 6" id="KW-0808">Transferase</keyword>
<evidence type="ECO:0000313" key="6">
    <source>
        <dbReference type="EMBL" id="SBW21842.1"/>
    </source>
</evidence>
<evidence type="ECO:0000256" key="3">
    <source>
        <dbReference type="ARBA" id="ARBA00022679"/>
    </source>
</evidence>
<evidence type="ECO:0000256" key="4">
    <source>
        <dbReference type="ARBA" id="ARBA00047715"/>
    </source>
</evidence>
<dbReference type="InterPro" id="IPR015421">
    <property type="entry name" value="PyrdxlP-dep_Trfase_major"/>
</dbReference>
<dbReference type="InterPro" id="IPR050087">
    <property type="entry name" value="AON_synthase_class-II"/>
</dbReference>
<comment type="cofactor">
    <cofactor evidence="1">
        <name>pyridoxal 5'-phosphate</name>
        <dbReference type="ChEBI" id="CHEBI:597326"/>
    </cofactor>
</comment>
<dbReference type="AlphaFoldDB" id="A0A1C3NWZ3"/>
<dbReference type="Pfam" id="PF00155">
    <property type="entry name" value="Aminotran_1_2"/>
    <property type="match status" value="1"/>
</dbReference>
<dbReference type="EMBL" id="FLUV01000893">
    <property type="protein sequence ID" value="SBW21842.1"/>
    <property type="molecule type" value="Genomic_DNA"/>
</dbReference>
<dbReference type="InterPro" id="IPR015422">
    <property type="entry name" value="PyrdxlP-dep_Trfase_small"/>
</dbReference>
<dbReference type="PANTHER" id="PTHR13693">
    <property type="entry name" value="CLASS II AMINOTRANSFERASE/8-AMINO-7-OXONONANOATE SYNTHASE"/>
    <property type="match status" value="1"/>
</dbReference>
<dbReference type="InterPro" id="IPR004839">
    <property type="entry name" value="Aminotransferase_I/II_large"/>
</dbReference>
<keyword evidence="6" id="KW-0012">Acyltransferase</keyword>
<dbReference type="GO" id="GO:0030170">
    <property type="term" value="F:pyridoxal phosphate binding"/>
    <property type="evidence" value="ECO:0007669"/>
    <property type="project" value="InterPro"/>
</dbReference>
<name>A0A1C3NWZ3_9ACTN</name>
<evidence type="ECO:0000259" key="5">
    <source>
        <dbReference type="Pfam" id="PF00155"/>
    </source>
</evidence>
<evidence type="ECO:0000313" key="7">
    <source>
        <dbReference type="Proteomes" id="UP000199013"/>
    </source>
</evidence>
<reference evidence="7" key="1">
    <citation type="submission" date="2016-02" db="EMBL/GenBank/DDBJ databases">
        <authorList>
            <person name="Wibberg D."/>
        </authorList>
    </citation>
    <scope>NUCLEOTIDE SEQUENCE [LARGE SCALE GENOMIC DNA]</scope>
</reference>
<dbReference type="EC" id="2.3.1.47" evidence="2"/>
<organism evidence="6 7">
    <name type="scientific">Candidatus Protofrankia californiensis</name>
    <dbReference type="NCBI Taxonomy" id="1839754"/>
    <lineage>
        <taxon>Bacteria</taxon>
        <taxon>Bacillati</taxon>
        <taxon>Actinomycetota</taxon>
        <taxon>Actinomycetes</taxon>
        <taxon>Frankiales</taxon>
        <taxon>Frankiaceae</taxon>
        <taxon>Protofrankia</taxon>
    </lineage>
</organism>
<dbReference type="Gene3D" id="3.90.1150.10">
    <property type="entry name" value="Aspartate Aminotransferase, domain 1"/>
    <property type="match status" value="1"/>
</dbReference>
<dbReference type="Proteomes" id="UP000199013">
    <property type="component" value="Unassembled WGS sequence"/>
</dbReference>
<keyword evidence="7" id="KW-1185">Reference proteome</keyword>
<evidence type="ECO:0000256" key="2">
    <source>
        <dbReference type="ARBA" id="ARBA00013187"/>
    </source>
</evidence>